<dbReference type="STRING" id="486041.B0DHQ6"/>
<accession>B0DHQ6</accession>
<dbReference type="SUPFAM" id="SSF52540">
    <property type="entry name" value="P-loop containing nucleoside triphosphate hydrolases"/>
    <property type="match status" value="1"/>
</dbReference>
<dbReference type="CDD" id="cd00882">
    <property type="entry name" value="Ras_like_GTPase"/>
    <property type="match status" value="1"/>
</dbReference>
<dbReference type="InterPro" id="IPR027417">
    <property type="entry name" value="P-loop_NTPase"/>
</dbReference>
<dbReference type="OrthoDB" id="8954335at2759"/>
<dbReference type="RefSeq" id="XP_001883553.1">
    <property type="nucleotide sequence ID" value="XM_001883518.1"/>
</dbReference>
<sequence>MSNIQRLPAFLPFLFSRGWKPEANDVIIPIVGRAGVGKSTVRASCFNNLFYMNLRLQFINRVAGKEVIPVRHDLTTSSHMAKLLPVVIDSSQSDLLKDRRLVLVDTPDVDDVNTLRDIGSWLKTMYGSQDSDVHKGETKLAGIVYLQDISSTCMLGPTMNNPPVNVFQTLCGKNALDCVVLCTTKWSDIYQKDGESRTEQLKDDYWKEMMDGGSTVRKFEDSQESAWDVIAPIIAGVEIGKMDALQIQEELVEARKLIPDTEVGRQLRYSLDQLLKSLKQASSKDPSQRKELDAQIAAIRDQIKRMRVPVTLRILRLLDLRVDKILDKFMFMNATTPSPSPGNNFLGTIGGWAQAWVTTRTTFFDIQKLRRLQRARMD</sequence>
<reference evidence="1 2" key="1">
    <citation type="journal article" date="2008" name="Nature">
        <title>The genome of Laccaria bicolor provides insights into mycorrhizal symbiosis.</title>
        <authorList>
            <person name="Martin F."/>
            <person name="Aerts A."/>
            <person name="Ahren D."/>
            <person name="Brun A."/>
            <person name="Danchin E.G.J."/>
            <person name="Duchaussoy F."/>
            <person name="Gibon J."/>
            <person name="Kohler A."/>
            <person name="Lindquist E."/>
            <person name="Pereda V."/>
            <person name="Salamov A."/>
            <person name="Shapiro H.J."/>
            <person name="Wuyts J."/>
            <person name="Blaudez D."/>
            <person name="Buee M."/>
            <person name="Brokstein P."/>
            <person name="Canbaeck B."/>
            <person name="Cohen D."/>
            <person name="Courty P.E."/>
            <person name="Coutinho P.M."/>
            <person name="Delaruelle C."/>
            <person name="Detter J.C."/>
            <person name="Deveau A."/>
            <person name="DiFazio S."/>
            <person name="Duplessis S."/>
            <person name="Fraissinet-Tachet L."/>
            <person name="Lucic E."/>
            <person name="Frey-Klett P."/>
            <person name="Fourrey C."/>
            <person name="Feussner I."/>
            <person name="Gay G."/>
            <person name="Grimwood J."/>
            <person name="Hoegger P.J."/>
            <person name="Jain P."/>
            <person name="Kilaru S."/>
            <person name="Labbe J."/>
            <person name="Lin Y.C."/>
            <person name="Legue V."/>
            <person name="Le Tacon F."/>
            <person name="Marmeisse R."/>
            <person name="Melayah D."/>
            <person name="Montanini B."/>
            <person name="Muratet M."/>
            <person name="Nehls U."/>
            <person name="Niculita-Hirzel H."/>
            <person name="Oudot-Le Secq M.P."/>
            <person name="Peter M."/>
            <person name="Quesneville H."/>
            <person name="Rajashekar B."/>
            <person name="Reich M."/>
            <person name="Rouhier N."/>
            <person name="Schmutz J."/>
            <person name="Yin T."/>
            <person name="Chalot M."/>
            <person name="Henrissat B."/>
            <person name="Kuees U."/>
            <person name="Lucas S."/>
            <person name="Van de Peer Y."/>
            <person name="Podila G.K."/>
            <person name="Polle A."/>
            <person name="Pukkila P.J."/>
            <person name="Richardson P.M."/>
            <person name="Rouze P."/>
            <person name="Sanders I.R."/>
            <person name="Stajich J.E."/>
            <person name="Tunlid A."/>
            <person name="Tuskan G."/>
            <person name="Grigoriev I.V."/>
        </authorList>
    </citation>
    <scope>NUCLEOTIDE SEQUENCE [LARGE SCALE GENOMIC DNA]</scope>
    <source>
        <strain evidence="2">S238N-H82 / ATCC MYA-4686</strain>
    </source>
</reference>
<dbReference type="EMBL" id="DS547111">
    <property type="protein sequence ID" value="EDR05877.1"/>
    <property type="molecule type" value="Genomic_DNA"/>
</dbReference>
<protein>
    <submittedName>
        <fullName evidence="1">Predicted protein</fullName>
    </submittedName>
</protein>
<evidence type="ECO:0000313" key="1">
    <source>
        <dbReference type="EMBL" id="EDR05877.1"/>
    </source>
</evidence>
<dbReference type="Gene3D" id="3.40.50.300">
    <property type="entry name" value="P-loop containing nucleotide triphosphate hydrolases"/>
    <property type="match status" value="1"/>
</dbReference>
<keyword evidence="2" id="KW-1185">Reference proteome</keyword>
<dbReference type="KEGG" id="lbc:LACBIDRAFT_329339"/>
<organism evidence="2">
    <name type="scientific">Laccaria bicolor (strain S238N-H82 / ATCC MYA-4686)</name>
    <name type="common">Bicoloured deceiver</name>
    <name type="synonym">Laccaria laccata var. bicolor</name>
    <dbReference type="NCBI Taxonomy" id="486041"/>
    <lineage>
        <taxon>Eukaryota</taxon>
        <taxon>Fungi</taxon>
        <taxon>Dikarya</taxon>
        <taxon>Basidiomycota</taxon>
        <taxon>Agaricomycotina</taxon>
        <taxon>Agaricomycetes</taxon>
        <taxon>Agaricomycetidae</taxon>
        <taxon>Agaricales</taxon>
        <taxon>Agaricineae</taxon>
        <taxon>Hydnangiaceae</taxon>
        <taxon>Laccaria</taxon>
    </lineage>
</organism>
<dbReference type="HOGENOM" id="CLU_018003_0_0_1"/>
<dbReference type="InParanoid" id="B0DHQ6"/>
<gene>
    <name evidence="1" type="ORF">LACBIDRAFT_329339</name>
</gene>
<evidence type="ECO:0000313" key="2">
    <source>
        <dbReference type="Proteomes" id="UP000001194"/>
    </source>
</evidence>
<proteinExistence type="predicted"/>
<name>B0DHQ6_LACBS</name>
<dbReference type="Proteomes" id="UP000001194">
    <property type="component" value="Unassembled WGS sequence"/>
</dbReference>
<dbReference type="AlphaFoldDB" id="B0DHQ6"/>
<dbReference type="GeneID" id="6079048"/>